<organism>
    <name type="scientific">Pediculus humanus subsp. corporis</name>
    <name type="common">Body louse</name>
    <dbReference type="NCBI Taxonomy" id="121224"/>
    <lineage>
        <taxon>Eukaryota</taxon>
        <taxon>Metazoa</taxon>
        <taxon>Ecdysozoa</taxon>
        <taxon>Arthropoda</taxon>
        <taxon>Hexapoda</taxon>
        <taxon>Insecta</taxon>
        <taxon>Pterygota</taxon>
        <taxon>Neoptera</taxon>
        <taxon>Paraneoptera</taxon>
        <taxon>Psocodea</taxon>
        <taxon>Troctomorpha</taxon>
        <taxon>Phthiraptera</taxon>
        <taxon>Anoplura</taxon>
        <taxon>Pediculidae</taxon>
        <taxon>Pediculus</taxon>
    </lineage>
</organism>
<keyword evidence="3 9" id="KW-0813">Transport</keyword>
<dbReference type="InterPro" id="IPR050391">
    <property type="entry name" value="Mito_Metabolite_Transporter"/>
</dbReference>
<dbReference type="STRING" id="121224.E0VR00"/>
<evidence type="ECO:0000256" key="9">
    <source>
        <dbReference type="RuleBase" id="RU000488"/>
    </source>
</evidence>
<reference evidence="10" key="2">
    <citation type="submission" date="2007-04" db="EMBL/GenBank/DDBJ databases">
        <title>The genome of the human body louse.</title>
        <authorList>
            <consortium name="The Human Body Louse Genome Consortium"/>
            <person name="Kirkness E."/>
            <person name="Walenz B."/>
            <person name="Hass B."/>
            <person name="Bruggner R."/>
            <person name="Strausberg R."/>
        </authorList>
    </citation>
    <scope>NUCLEOTIDE SEQUENCE</scope>
    <source>
        <strain evidence="10">USDA</strain>
    </source>
</reference>
<protein>
    <submittedName>
        <fullName evidence="10 11">Brown fat uncoupling protein, putative</fullName>
    </submittedName>
</protein>
<accession>E0VR00</accession>
<dbReference type="CTD" id="8237549"/>
<dbReference type="Gene3D" id="1.50.40.10">
    <property type="entry name" value="Mitochondrial carrier domain"/>
    <property type="match status" value="1"/>
</dbReference>
<reference evidence="10" key="1">
    <citation type="submission" date="2007-04" db="EMBL/GenBank/DDBJ databases">
        <title>Annotation of Pediculus humanus corporis strain USDA.</title>
        <authorList>
            <person name="Kirkness E."/>
            <person name="Hannick L."/>
            <person name="Hass B."/>
            <person name="Bruggner R."/>
            <person name="Lawson D."/>
            <person name="Bidwell S."/>
            <person name="Joardar V."/>
            <person name="Caler E."/>
            <person name="Walenz B."/>
            <person name="Inman J."/>
            <person name="Schobel S."/>
            <person name="Galinsky K."/>
            <person name="Amedeo P."/>
            <person name="Strausberg R."/>
        </authorList>
    </citation>
    <scope>NUCLEOTIDE SEQUENCE</scope>
    <source>
        <strain evidence="10">USDA</strain>
    </source>
</reference>
<dbReference type="Proteomes" id="UP000009046">
    <property type="component" value="Unassembled WGS sequence"/>
</dbReference>
<evidence type="ECO:0000256" key="1">
    <source>
        <dbReference type="ARBA" id="ARBA00004141"/>
    </source>
</evidence>
<dbReference type="EnsemblMetazoa" id="PHUM390110-RA">
    <property type="protein sequence ID" value="PHUM390110-PA"/>
    <property type="gene ID" value="PHUM390110"/>
</dbReference>
<dbReference type="RefSeq" id="XP_002428544.1">
    <property type="nucleotide sequence ID" value="XM_002428499.1"/>
</dbReference>
<evidence type="ECO:0000313" key="10">
    <source>
        <dbReference type="EMBL" id="EEB15806.1"/>
    </source>
</evidence>
<keyword evidence="6" id="KW-1133">Transmembrane helix</keyword>
<gene>
    <name evidence="11" type="primary">8237549</name>
    <name evidence="10" type="ORF">Phum_PHUM390110</name>
</gene>
<reference evidence="11" key="3">
    <citation type="submission" date="2020-05" db="UniProtKB">
        <authorList>
            <consortium name="EnsemblMetazoa"/>
        </authorList>
    </citation>
    <scope>IDENTIFICATION</scope>
    <source>
        <strain evidence="11">USDA</strain>
    </source>
</reference>
<keyword evidence="4 8" id="KW-0812">Transmembrane</keyword>
<dbReference type="InParanoid" id="E0VR00"/>
<dbReference type="PROSITE" id="PS50920">
    <property type="entry name" value="SOLCAR"/>
    <property type="match status" value="3"/>
</dbReference>
<evidence type="ECO:0000256" key="5">
    <source>
        <dbReference type="ARBA" id="ARBA00022737"/>
    </source>
</evidence>
<dbReference type="InterPro" id="IPR023395">
    <property type="entry name" value="MCP_dom_sf"/>
</dbReference>
<dbReference type="GO" id="GO:0016020">
    <property type="term" value="C:membrane"/>
    <property type="evidence" value="ECO:0007669"/>
    <property type="project" value="UniProtKB-SubCell"/>
</dbReference>
<dbReference type="AlphaFoldDB" id="E0VR00"/>
<evidence type="ECO:0000256" key="6">
    <source>
        <dbReference type="ARBA" id="ARBA00022989"/>
    </source>
</evidence>
<dbReference type="OrthoDB" id="756301at2759"/>
<keyword evidence="12" id="KW-1185">Reference proteome</keyword>
<dbReference type="PANTHER" id="PTHR45618">
    <property type="entry name" value="MITOCHONDRIAL DICARBOXYLATE CARRIER-RELATED"/>
    <property type="match status" value="1"/>
</dbReference>
<evidence type="ECO:0000256" key="7">
    <source>
        <dbReference type="ARBA" id="ARBA00023136"/>
    </source>
</evidence>
<comment type="subcellular location">
    <subcellularLocation>
        <location evidence="1">Membrane</location>
        <topology evidence="1">Multi-pass membrane protein</topology>
    </subcellularLocation>
</comment>
<dbReference type="KEGG" id="phu:Phum_PHUM390110"/>
<feature type="repeat" description="Solcar" evidence="8">
    <location>
        <begin position="115"/>
        <end position="203"/>
    </location>
</feature>
<evidence type="ECO:0000256" key="3">
    <source>
        <dbReference type="ARBA" id="ARBA00022448"/>
    </source>
</evidence>
<keyword evidence="7 8" id="KW-0472">Membrane</keyword>
<dbReference type="SUPFAM" id="SSF103506">
    <property type="entry name" value="Mitochondrial carrier"/>
    <property type="match status" value="1"/>
</dbReference>
<evidence type="ECO:0000256" key="4">
    <source>
        <dbReference type="ARBA" id="ARBA00022692"/>
    </source>
</evidence>
<dbReference type="GO" id="GO:0055085">
    <property type="term" value="P:transmembrane transport"/>
    <property type="evidence" value="ECO:0007669"/>
    <property type="project" value="InterPro"/>
</dbReference>
<evidence type="ECO:0000313" key="12">
    <source>
        <dbReference type="Proteomes" id="UP000009046"/>
    </source>
</evidence>
<feature type="repeat" description="Solcar" evidence="8">
    <location>
        <begin position="212"/>
        <end position="297"/>
    </location>
</feature>
<proteinExistence type="inferred from homology"/>
<evidence type="ECO:0000256" key="2">
    <source>
        <dbReference type="ARBA" id="ARBA00006375"/>
    </source>
</evidence>
<dbReference type="HOGENOM" id="CLU_015166_14_2_1"/>
<dbReference type="EMBL" id="AAZO01004563">
    <property type="status" value="NOT_ANNOTATED_CDS"/>
    <property type="molecule type" value="Genomic_DNA"/>
</dbReference>
<sequence>MNVRKFEETAIGVKLLTAGSAACIADIVTFPLDTSKVQGEGKQLIIGEKRIFHYKGVFNTISTIVKEEGPRNLYKGLSAGLQRQMCFASVRIGMYDNVKSFYQNLINEKKLNNLLDVLTKISAGITTGILGVLVAQPTDVVKVRFQAQQGNLKSRYKSTVEAYKCIFKEEGIRGLWKGMYSNMARNTIVNVSEIVCYDIVKTSILKKKLFEDNIYCHFTSASITGLATTIVSSPVDVIKTRYMNSIPGQYTNALDCAFKTIKMEGLSALYKGFTPSFYRLVSWNIVMWVTYEKLKILAVNTFY</sequence>
<comment type="similarity">
    <text evidence="2 9">Belongs to the mitochondrial carrier (TC 2.A.29) family.</text>
</comment>
<evidence type="ECO:0000256" key="8">
    <source>
        <dbReference type="PROSITE-ProRule" id="PRU00282"/>
    </source>
</evidence>
<dbReference type="PRINTS" id="PR00784">
    <property type="entry name" value="MTUNCOUPLING"/>
</dbReference>
<name>E0VR00_PEDHC</name>
<dbReference type="EMBL" id="DS235442">
    <property type="protein sequence ID" value="EEB15806.1"/>
    <property type="molecule type" value="Genomic_DNA"/>
</dbReference>
<evidence type="ECO:0000313" key="11">
    <source>
        <dbReference type="EnsemblMetazoa" id="PHUM390110-PA"/>
    </source>
</evidence>
<feature type="repeat" description="Solcar" evidence="8">
    <location>
        <begin position="13"/>
        <end position="101"/>
    </location>
</feature>
<keyword evidence="5" id="KW-0677">Repeat</keyword>
<dbReference type="InterPro" id="IPR018108">
    <property type="entry name" value="MCP_transmembrane"/>
</dbReference>
<dbReference type="OMA" id="MMVTKKR"/>
<dbReference type="GeneID" id="8237549"/>
<dbReference type="InterPro" id="IPR002067">
    <property type="entry name" value="MCP"/>
</dbReference>
<dbReference type="VEuPathDB" id="VectorBase:PHUM390110"/>
<dbReference type="Pfam" id="PF00153">
    <property type="entry name" value="Mito_carr"/>
    <property type="match status" value="3"/>
</dbReference>
<dbReference type="eggNOG" id="KOG0753">
    <property type="taxonomic scope" value="Eukaryota"/>
</dbReference>